<dbReference type="Proteomes" id="UP000321058">
    <property type="component" value="Unassembled WGS sequence"/>
</dbReference>
<comment type="caution">
    <text evidence="3">The sequence shown here is derived from an EMBL/GenBank/DDBJ whole genome shotgun (WGS) entry which is preliminary data.</text>
</comment>
<keyword evidence="1 2" id="KW-0732">Signal</keyword>
<evidence type="ECO:0000313" key="3">
    <source>
        <dbReference type="EMBL" id="GEP58657.1"/>
    </source>
</evidence>
<proteinExistence type="predicted"/>
<sequence length="208" mass="23079">MPGMRTFLAVLSAASLSMLAVLPAQAQQEPQQLAQQGAIGVPQIEQYFNSIRSLKARFVQSNPNGSVVQGNLYVRRPGRMRFEYDAPSQLKIVADGYQVTMWDNATRDFGQWPIGWTAASFLVKDPLSLSGDLAVEKLERVNGLLEATMSQTRRPQEGKVIVRLSENPLQLRGWTIIDNRGNRVTVSLSDMQTGLQLADSLFKNESGR</sequence>
<dbReference type="PANTHER" id="PTHR35869:SF1">
    <property type="entry name" value="OUTER-MEMBRANE LIPOPROTEIN CARRIER PROTEIN"/>
    <property type="match status" value="1"/>
</dbReference>
<dbReference type="PANTHER" id="PTHR35869">
    <property type="entry name" value="OUTER-MEMBRANE LIPOPROTEIN CARRIER PROTEIN"/>
    <property type="match status" value="1"/>
</dbReference>
<protein>
    <submittedName>
        <fullName evidence="3">Outer-membrane lipoprotein carrier protein</fullName>
    </submittedName>
</protein>
<feature type="signal peptide" evidence="2">
    <location>
        <begin position="1"/>
        <end position="26"/>
    </location>
</feature>
<keyword evidence="4" id="KW-1185">Reference proteome</keyword>
<dbReference type="Pfam" id="PF03548">
    <property type="entry name" value="LolA"/>
    <property type="match status" value="1"/>
</dbReference>
<evidence type="ECO:0000256" key="1">
    <source>
        <dbReference type="ARBA" id="ARBA00022729"/>
    </source>
</evidence>
<dbReference type="InterPro" id="IPR029046">
    <property type="entry name" value="LolA/LolB/LppX"/>
</dbReference>
<reference evidence="3 4" key="1">
    <citation type="submission" date="2019-07" db="EMBL/GenBank/DDBJ databases">
        <title>Whole genome shotgun sequence of Reyranella soli NBRC 108950.</title>
        <authorList>
            <person name="Hosoyama A."/>
            <person name="Uohara A."/>
            <person name="Ohji S."/>
            <person name="Ichikawa N."/>
        </authorList>
    </citation>
    <scope>NUCLEOTIDE SEQUENCE [LARGE SCALE GENOMIC DNA]</scope>
    <source>
        <strain evidence="3 4">NBRC 108950</strain>
    </source>
</reference>
<feature type="chain" id="PRO_5022160509" evidence="2">
    <location>
        <begin position="27"/>
        <end position="208"/>
    </location>
</feature>
<dbReference type="OrthoDB" id="9800501at2"/>
<gene>
    <name evidence="3" type="ORF">RSO01_58230</name>
</gene>
<evidence type="ECO:0000313" key="4">
    <source>
        <dbReference type="Proteomes" id="UP000321058"/>
    </source>
</evidence>
<dbReference type="Gene3D" id="2.50.20.10">
    <property type="entry name" value="Lipoprotein localisation LolA/LolB/LppX"/>
    <property type="match status" value="1"/>
</dbReference>
<dbReference type="AlphaFoldDB" id="A0A512NI78"/>
<dbReference type="CDD" id="cd16325">
    <property type="entry name" value="LolA"/>
    <property type="match status" value="1"/>
</dbReference>
<dbReference type="InterPro" id="IPR004564">
    <property type="entry name" value="OM_lipoprot_carrier_LolA-like"/>
</dbReference>
<dbReference type="SUPFAM" id="SSF89392">
    <property type="entry name" value="Prokaryotic lipoproteins and lipoprotein localization factors"/>
    <property type="match status" value="1"/>
</dbReference>
<accession>A0A512NI78</accession>
<evidence type="ECO:0000256" key="2">
    <source>
        <dbReference type="SAM" id="SignalP"/>
    </source>
</evidence>
<name>A0A512NI78_9HYPH</name>
<organism evidence="3 4">
    <name type="scientific">Reyranella soli</name>
    <dbReference type="NCBI Taxonomy" id="1230389"/>
    <lineage>
        <taxon>Bacteria</taxon>
        <taxon>Pseudomonadati</taxon>
        <taxon>Pseudomonadota</taxon>
        <taxon>Alphaproteobacteria</taxon>
        <taxon>Hyphomicrobiales</taxon>
        <taxon>Reyranellaceae</taxon>
        <taxon>Reyranella</taxon>
    </lineage>
</organism>
<keyword evidence="3" id="KW-0449">Lipoprotein</keyword>
<dbReference type="EMBL" id="BKAJ01000107">
    <property type="protein sequence ID" value="GEP58657.1"/>
    <property type="molecule type" value="Genomic_DNA"/>
</dbReference>